<dbReference type="Pfam" id="PF00328">
    <property type="entry name" value="His_Phos_2"/>
    <property type="match status" value="1"/>
</dbReference>
<keyword evidence="9" id="KW-1185">Reference proteome</keyword>
<dbReference type="AlphaFoldDB" id="A0AAF3EFI2"/>
<sequence length="453" mass="51499">MLIRIITLTILLNIVFSQITDGDKTLILVQSVWRHGDRNPTDPYPGDAYDKTFWDARGGYGELTTRGMAMHVKLGAKIKKRYNQHLPQYYNAAEIYVRSTDVNRTIISAMSNMIGMYAQGDSDRVNRDYPDFTGTPYKWPSNFVPIAVHTVDDNTDHLGNANAYCPRQDALWKYCYQNCPEVKKIIDDPATQNLIAYINQSIGITYRVDELWKLHDVTFIENDNNLKMPTWWSQSFQDNLTDINDRVEDLQDGLNLQALNGINFAVELPKLRAGALTNDMRMHMDIKLSCAGKTTRNCSWINGLKYYAYSAHDETIASFLATLGAKDDVVPHGYPLYSSAAVVELWQDKQGKAYFKVFYHQGDGDLYDFDEITKYVTGCDRSMNSQYCSLDVFEKRADLYNPGDAAKLCQDLSILDFLSSSANPTNPSTTPKVSRGYFDLFSITFTLLMALIR</sequence>
<dbReference type="InterPro" id="IPR029033">
    <property type="entry name" value="His_PPase_superfam"/>
</dbReference>
<evidence type="ECO:0000256" key="4">
    <source>
        <dbReference type="ARBA" id="ARBA00022729"/>
    </source>
</evidence>
<feature type="signal peptide" evidence="8">
    <location>
        <begin position="1"/>
        <end position="17"/>
    </location>
</feature>
<dbReference type="PANTHER" id="PTHR11567:SF211">
    <property type="entry name" value="PROSTATIC ACID PHOSPHATASE"/>
    <property type="match status" value="1"/>
</dbReference>
<dbReference type="WBParaSite" id="MBELARI_LOCUS12722">
    <property type="protein sequence ID" value="MBELARI_LOCUS12722"/>
    <property type="gene ID" value="MBELARI_LOCUS12722"/>
</dbReference>
<keyword evidence="7" id="KW-0325">Glycoprotein</keyword>
<dbReference type="InterPro" id="IPR033379">
    <property type="entry name" value="Acid_Pase_AS"/>
</dbReference>
<evidence type="ECO:0000313" key="10">
    <source>
        <dbReference type="WBParaSite" id="MBELARI_LOCUS12722"/>
    </source>
</evidence>
<evidence type="ECO:0000256" key="7">
    <source>
        <dbReference type="ARBA" id="ARBA00023180"/>
    </source>
</evidence>
<comment type="catalytic activity">
    <reaction evidence="1">
        <text>a phosphate monoester + H2O = an alcohol + phosphate</text>
        <dbReference type="Rhea" id="RHEA:15017"/>
        <dbReference type="ChEBI" id="CHEBI:15377"/>
        <dbReference type="ChEBI" id="CHEBI:30879"/>
        <dbReference type="ChEBI" id="CHEBI:43474"/>
        <dbReference type="ChEBI" id="CHEBI:67140"/>
        <dbReference type="EC" id="3.1.3.2"/>
    </reaction>
</comment>
<keyword evidence="4 8" id="KW-0732">Signal</keyword>
<dbReference type="Proteomes" id="UP000887575">
    <property type="component" value="Unassembled WGS sequence"/>
</dbReference>
<dbReference type="Gene3D" id="3.40.50.1240">
    <property type="entry name" value="Phosphoglycerate mutase-like"/>
    <property type="match status" value="1"/>
</dbReference>
<protein>
    <recommendedName>
        <fullName evidence="3">acid phosphatase</fullName>
        <ecNumber evidence="3">3.1.3.2</ecNumber>
    </recommendedName>
</protein>
<organism evidence="9 10">
    <name type="scientific">Mesorhabditis belari</name>
    <dbReference type="NCBI Taxonomy" id="2138241"/>
    <lineage>
        <taxon>Eukaryota</taxon>
        <taxon>Metazoa</taxon>
        <taxon>Ecdysozoa</taxon>
        <taxon>Nematoda</taxon>
        <taxon>Chromadorea</taxon>
        <taxon>Rhabditida</taxon>
        <taxon>Rhabditina</taxon>
        <taxon>Rhabditomorpha</taxon>
        <taxon>Rhabditoidea</taxon>
        <taxon>Rhabditidae</taxon>
        <taxon>Mesorhabditinae</taxon>
        <taxon>Mesorhabditis</taxon>
    </lineage>
</organism>
<dbReference type="InterPro" id="IPR000560">
    <property type="entry name" value="His_Pase_clade-2"/>
</dbReference>
<evidence type="ECO:0000256" key="1">
    <source>
        <dbReference type="ARBA" id="ARBA00000032"/>
    </source>
</evidence>
<dbReference type="GO" id="GO:0003993">
    <property type="term" value="F:acid phosphatase activity"/>
    <property type="evidence" value="ECO:0007669"/>
    <property type="project" value="UniProtKB-EC"/>
</dbReference>
<evidence type="ECO:0000256" key="3">
    <source>
        <dbReference type="ARBA" id="ARBA00012646"/>
    </source>
</evidence>
<name>A0AAF3EFI2_9BILA</name>
<evidence type="ECO:0000313" key="9">
    <source>
        <dbReference type="Proteomes" id="UP000887575"/>
    </source>
</evidence>
<keyword evidence="5" id="KW-0378">Hydrolase</keyword>
<dbReference type="SUPFAM" id="SSF53254">
    <property type="entry name" value="Phosphoglycerate mutase-like"/>
    <property type="match status" value="1"/>
</dbReference>
<comment type="similarity">
    <text evidence="2">Belongs to the histidine acid phosphatase family.</text>
</comment>
<reference evidence="10" key="1">
    <citation type="submission" date="2024-02" db="UniProtKB">
        <authorList>
            <consortium name="WormBaseParasite"/>
        </authorList>
    </citation>
    <scope>IDENTIFICATION</scope>
</reference>
<evidence type="ECO:0000256" key="5">
    <source>
        <dbReference type="ARBA" id="ARBA00022801"/>
    </source>
</evidence>
<evidence type="ECO:0000256" key="8">
    <source>
        <dbReference type="SAM" id="SignalP"/>
    </source>
</evidence>
<evidence type="ECO:0000256" key="2">
    <source>
        <dbReference type="ARBA" id="ARBA00005375"/>
    </source>
</evidence>
<accession>A0AAF3EFI2</accession>
<dbReference type="InterPro" id="IPR050645">
    <property type="entry name" value="Histidine_acid_phosphatase"/>
</dbReference>
<dbReference type="EC" id="3.1.3.2" evidence="3"/>
<evidence type="ECO:0000256" key="6">
    <source>
        <dbReference type="ARBA" id="ARBA00023157"/>
    </source>
</evidence>
<dbReference type="PROSITE" id="PS00616">
    <property type="entry name" value="HIS_ACID_PHOSPHAT_1"/>
    <property type="match status" value="1"/>
</dbReference>
<proteinExistence type="inferred from homology"/>
<feature type="chain" id="PRO_5042253885" description="acid phosphatase" evidence="8">
    <location>
        <begin position="18"/>
        <end position="453"/>
    </location>
</feature>
<dbReference type="CDD" id="cd07061">
    <property type="entry name" value="HP_HAP_like"/>
    <property type="match status" value="1"/>
</dbReference>
<keyword evidence="6" id="KW-1015">Disulfide bond</keyword>
<dbReference type="PANTHER" id="PTHR11567">
    <property type="entry name" value="ACID PHOSPHATASE-RELATED"/>
    <property type="match status" value="1"/>
</dbReference>